<evidence type="ECO:0000313" key="1">
    <source>
        <dbReference type="EMBL" id="SMG37124.1"/>
    </source>
</evidence>
<keyword evidence="2" id="KW-1185">Reference proteome</keyword>
<name>A0A1X7K8T7_9BACL</name>
<proteinExistence type="predicted"/>
<sequence length="30" mass="3680">MLLKFVFKDFLDDRKFKNTTQKTSEINRLC</sequence>
<reference evidence="1 2" key="1">
    <citation type="submission" date="2017-04" db="EMBL/GenBank/DDBJ databases">
        <authorList>
            <person name="Afonso C.L."/>
            <person name="Miller P.J."/>
            <person name="Scott M.A."/>
            <person name="Spackman E."/>
            <person name="Goraichik I."/>
            <person name="Dimitrov K.M."/>
            <person name="Suarez D.L."/>
            <person name="Swayne D.E."/>
        </authorList>
    </citation>
    <scope>NUCLEOTIDE SEQUENCE [LARGE SCALE GENOMIC DNA]</scope>
    <source>
        <strain evidence="1 2">11</strain>
    </source>
</reference>
<dbReference type="EMBL" id="FXAZ01000002">
    <property type="protein sequence ID" value="SMG37124.1"/>
    <property type="molecule type" value="Genomic_DNA"/>
</dbReference>
<gene>
    <name evidence="1" type="ORF">SAMN06295960_2190</name>
</gene>
<organism evidence="1 2">
    <name type="scientific">Paenibacillus aquistagni</name>
    <dbReference type="NCBI Taxonomy" id="1852522"/>
    <lineage>
        <taxon>Bacteria</taxon>
        <taxon>Bacillati</taxon>
        <taxon>Bacillota</taxon>
        <taxon>Bacilli</taxon>
        <taxon>Bacillales</taxon>
        <taxon>Paenibacillaceae</taxon>
        <taxon>Paenibacillus</taxon>
    </lineage>
</organism>
<evidence type="ECO:0000313" key="2">
    <source>
        <dbReference type="Proteomes" id="UP000193834"/>
    </source>
</evidence>
<dbReference type="AlphaFoldDB" id="A0A1X7K8T7"/>
<dbReference type="Proteomes" id="UP000193834">
    <property type="component" value="Unassembled WGS sequence"/>
</dbReference>
<accession>A0A1X7K8T7</accession>
<protein>
    <submittedName>
        <fullName evidence="1">Uncharacterized protein</fullName>
    </submittedName>
</protein>